<evidence type="ECO:0000256" key="2">
    <source>
        <dbReference type="SAM" id="Phobius"/>
    </source>
</evidence>
<feature type="transmembrane region" description="Helical" evidence="2">
    <location>
        <begin position="12"/>
        <end position="29"/>
    </location>
</feature>
<keyword evidence="4" id="KW-1185">Reference proteome</keyword>
<feature type="compositionally biased region" description="Basic and acidic residues" evidence="1">
    <location>
        <begin position="36"/>
        <end position="57"/>
    </location>
</feature>
<protein>
    <recommendedName>
        <fullName evidence="5">ABC transporter permease</fullName>
    </recommendedName>
</protein>
<keyword evidence="2" id="KW-0472">Membrane</keyword>
<comment type="caution">
    <text evidence="3">The sequence shown here is derived from an EMBL/GenBank/DDBJ whole genome shotgun (WGS) entry which is preliminary data.</text>
</comment>
<evidence type="ECO:0000256" key="1">
    <source>
        <dbReference type="SAM" id="MobiDB-lite"/>
    </source>
</evidence>
<name>A0ABR6KYD9_9HYPH</name>
<evidence type="ECO:0000313" key="3">
    <source>
        <dbReference type="EMBL" id="MBB4649550.1"/>
    </source>
</evidence>
<reference evidence="3 4" key="1">
    <citation type="submission" date="2020-08" db="EMBL/GenBank/DDBJ databases">
        <title>Genomic Encyclopedia of Type Strains, Phase IV (KMG-IV): sequencing the most valuable type-strain genomes for metagenomic binning, comparative biology and taxonomic classification.</title>
        <authorList>
            <person name="Goeker M."/>
        </authorList>
    </citation>
    <scope>NUCLEOTIDE SEQUENCE [LARGE SCALE GENOMIC DNA]</scope>
    <source>
        <strain evidence="3 4">DSM 7050</strain>
    </source>
</reference>
<keyword evidence="2" id="KW-0812">Transmembrane</keyword>
<dbReference type="Proteomes" id="UP000539538">
    <property type="component" value="Unassembled WGS sequence"/>
</dbReference>
<accession>A0ABR6KYD9</accession>
<gene>
    <name evidence="3" type="ORF">GGQ99_001272</name>
</gene>
<dbReference type="RefSeq" id="WP_183261410.1">
    <property type="nucleotide sequence ID" value="NZ_BAAAVZ010000003.1"/>
</dbReference>
<keyword evidence="2" id="KW-1133">Transmembrane helix</keyword>
<sequence>MTTLLLSFLSNPTLLAIMGGVIAALVAFLKGNSRGAQKERAKHAAEEGKARDIRDEVQNDVGAMPADQVRAELAKRASK</sequence>
<proteinExistence type="predicted"/>
<evidence type="ECO:0000313" key="4">
    <source>
        <dbReference type="Proteomes" id="UP000539538"/>
    </source>
</evidence>
<dbReference type="EMBL" id="JACHOT010000001">
    <property type="protein sequence ID" value="MBB4649550.1"/>
    <property type="molecule type" value="Genomic_DNA"/>
</dbReference>
<organism evidence="3 4">
    <name type="scientific">Aminobacter niigataensis</name>
    <dbReference type="NCBI Taxonomy" id="83265"/>
    <lineage>
        <taxon>Bacteria</taxon>
        <taxon>Pseudomonadati</taxon>
        <taxon>Pseudomonadota</taxon>
        <taxon>Alphaproteobacteria</taxon>
        <taxon>Hyphomicrobiales</taxon>
        <taxon>Phyllobacteriaceae</taxon>
        <taxon>Aminobacter</taxon>
    </lineage>
</organism>
<feature type="region of interest" description="Disordered" evidence="1">
    <location>
        <begin position="36"/>
        <end position="61"/>
    </location>
</feature>
<evidence type="ECO:0008006" key="5">
    <source>
        <dbReference type="Google" id="ProtNLM"/>
    </source>
</evidence>